<keyword evidence="2" id="KW-1185">Reference proteome</keyword>
<name>A0A8J4EXV5_9CHLO</name>
<dbReference type="EMBL" id="BNCO01000008">
    <property type="protein sequence ID" value="GIL49943.1"/>
    <property type="molecule type" value="Genomic_DNA"/>
</dbReference>
<feature type="non-terminal residue" evidence="1">
    <location>
        <position position="174"/>
    </location>
</feature>
<feature type="non-terminal residue" evidence="1">
    <location>
        <position position="1"/>
    </location>
</feature>
<evidence type="ECO:0000313" key="2">
    <source>
        <dbReference type="Proteomes" id="UP000747399"/>
    </source>
</evidence>
<reference evidence="1" key="1">
    <citation type="journal article" date="2021" name="Proc. Natl. Acad. Sci. U.S.A.">
        <title>Three genomes in the algal genus Volvox reveal the fate of a haploid sex-determining region after a transition to homothallism.</title>
        <authorList>
            <person name="Yamamoto K."/>
            <person name="Hamaji T."/>
            <person name="Kawai-Toyooka H."/>
            <person name="Matsuzaki R."/>
            <person name="Takahashi F."/>
            <person name="Nishimura Y."/>
            <person name="Kawachi M."/>
            <person name="Noguchi H."/>
            <person name="Minakuchi Y."/>
            <person name="Umen J.G."/>
            <person name="Toyoda A."/>
            <person name="Nozaki H."/>
        </authorList>
    </citation>
    <scope>NUCLEOTIDE SEQUENCE</scope>
    <source>
        <strain evidence="1">NIES-3780</strain>
    </source>
</reference>
<dbReference type="AlphaFoldDB" id="A0A8J4EXV5"/>
<evidence type="ECO:0000313" key="1">
    <source>
        <dbReference type="EMBL" id="GIL49943.1"/>
    </source>
</evidence>
<accession>A0A8J4EXV5</accession>
<organism evidence="1 2">
    <name type="scientific">Volvox africanus</name>
    <dbReference type="NCBI Taxonomy" id="51714"/>
    <lineage>
        <taxon>Eukaryota</taxon>
        <taxon>Viridiplantae</taxon>
        <taxon>Chlorophyta</taxon>
        <taxon>core chlorophytes</taxon>
        <taxon>Chlorophyceae</taxon>
        <taxon>CS clade</taxon>
        <taxon>Chlamydomonadales</taxon>
        <taxon>Volvocaceae</taxon>
        <taxon>Volvox</taxon>
    </lineage>
</organism>
<dbReference type="Proteomes" id="UP000747399">
    <property type="component" value="Unassembled WGS sequence"/>
</dbReference>
<proteinExistence type="predicted"/>
<comment type="caution">
    <text evidence="1">The sequence shown here is derived from an EMBL/GenBank/DDBJ whole genome shotgun (WGS) entry which is preliminary data.</text>
</comment>
<gene>
    <name evidence="1" type="ORF">Vafri_6239</name>
</gene>
<protein>
    <submittedName>
        <fullName evidence="1">Uncharacterized protein</fullName>
    </submittedName>
</protein>
<sequence length="174" mass="18062">VGNLFVARLLVAGGIGVHLVDTHNQLLHTQQVDKASMLAGLALDLTSLMVTLLDGGGEVTISRHHQQAHIGLSSAGNHVLDEITMTRGINDGVVPLLSEELLRGASNGHTTLALLLCAVHVESEGERGLAQGSGLLLQLLQLTLGDTAELEKQATSGGRLAGVDMAANDNGQML</sequence>